<evidence type="ECO:0000313" key="2">
    <source>
        <dbReference type="Proteomes" id="UP000515908"/>
    </source>
</evidence>
<evidence type="ECO:0000313" key="1">
    <source>
        <dbReference type="EMBL" id="CAD2220958.1"/>
    </source>
</evidence>
<reference evidence="1 2" key="1">
    <citation type="submission" date="2020-08" db="EMBL/GenBank/DDBJ databases">
        <authorList>
            <person name="Newling K."/>
            <person name="Davey J."/>
            <person name="Forrester S."/>
        </authorList>
    </citation>
    <scope>NUCLEOTIDE SEQUENCE [LARGE SCALE GENOMIC DNA]</scope>
    <source>
        <strain evidence="2">Crithidia deanei Carvalho (ATCC PRA-265)</strain>
    </source>
</reference>
<keyword evidence="2" id="KW-1185">Reference proteome</keyword>
<gene>
    <name evidence="1" type="ORF">ADEAN_000848200</name>
</gene>
<dbReference type="EMBL" id="LR877163">
    <property type="protein sequence ID" value="CAD2220958.1"/>
    <property type="molecule type" value="Genomic_DNA"/>
</dbReference>
<protein>
    <submittedName>
        <fullName evidence="1">Uncharacterized protein</fullName>
    </submittedName>
</protein>
<dbReference type="AlphaFoldDB" id="A0A7G2CMA1"/>
<dbReference type="Proteomes" id="UP000515908">
    <property type="component" value="Chromosome 19"/>
</dbReference>
<organism evidence="1 2">
    <name type="scientific">Angomonas deanei</name>
    <dbReference type="NCBI Taxonomy" id="59799"/>
    <lineage>
        <taxon>Eukaryota</taxon>
        <taxon>Discoba</taxon>
        <taxon>Euglenozoa</taxon>
        <taxon>Kinetoplastea</taxon>
        <taxon>Metakinetoplastina</taxon>
        <taxon>Trypanosomatida</taxon>
        <taxon>Trypanosomatidae</taxon>
        <taxon>Strigomonadinae</taxon>
        <taxon>Angomonas</taxon>
    </lineage>
</organism>
<sequence length="535" mass="59583">MSAVSSFVLSCVESGRWARGLMALSMNNPKEEPSIREASLKLVPITAPHNWISALQLLEACLPASSKNLFPLLCRSVDALARNKEIPNAVYVHSVKQLIQNTGLSSTQQTTLFLASTRWTSLKTVEEIHGQSGHTVPEMQRRREQLTAINLRTSTCGWGAVSTPAPSDRINVPRTFPTAQDEREYVAMQRILKRSEKAALYEEERVRVEAAVKPYPTVSEVASLLQLASRVGLAESDPSLSEATTAKALEVMGQHRLVDELVFLYIRFIGLRAPSLWKETLERIQHSTDSGAVGKLPPASLLVWLASRGSWSAGVELLEKTKEQFSQKEIPVVRDVVERTPVPSYVLQRLFKPAQTVRPFVRLPNQKRRDIAVALAQGYNLQEIQLDKIMHAWAKQGRWEATLALYLSIPNPGFQKYALQSLLKSRPVIQKEKPVNAEDISTLLSPPSHIKTQQSVSLTTYALYELIRHSEGASMAERISRRAIGNGAQYNPQVMSALIDRSVSFRLLQEIANAYPAAANAGIKKRAKEVYHKSL</sequence>
<proteinExistence type="predicted"/>
<accession>A0A7G2CMA1</accession>
<name>A0A7G2CMA1_9TRYP</name>
<dbReference type="VEuPathDB" id="TriTrypDB:ADEAN_000848200"/>